<comment type="caution">
    <text evidence="2">The sequence shown here is derived from an EMBL/GenBank/DDBJ whole genome shotgun (WGS) entry which is preliminary data.</text>
</comment>
<dbReference type="GO" id="GO:0005886">
    <property type="term" value="C:plasma membrane"/>
    <property type="evidence" value="ECO:0007669"/>
    <property type="project" value="InterPro"/>
</dbReference>
<dbReference type="InterPro" id="IPR004712">
    <property type="entry name" value="Na+/H+_antiporter_fungi"/>
</dbReference>
<dbReference type="EMBL" id="CAJVPV010044335">
    <property type="protein sequence ID" value="CAG8767291.1"/>
    <property type="molecule type" value="Genomic_DNA"/>
</dbReference>
<evidence type="ECO:0000256" key="1">
    <source>
        <dbReference type="SAM" id="Phobius"/>
    </source>
</evidence>
<dbReference type="PANTHER" id="PTHR31382:SF1">
    <property type="entry name" value="SODIUM ION_PROTON EXCHANGER (EUROFUNG)"/>
    <property type="match status" value="1"/>
</dbReference>
<feature type="non-terminal residue" evidence="2">
    <location>
        <position position="1"/>
    </location>
</feature>
<keyword evidence="1" id="KW-1133">Transmembrane helix</keyword>
<evidence type="ECO:0000313" key="3">
    <source>
        <dbReference type="Proteomes" id="UP000789342"/>
    </source>
</evidence>
<accession>A0A9N9J8H6</accession>
<dbReference type="GO" id="GO:0120029">
    <property type="term" value="P:proton export across plasma membrane"/>
    <property type="evidence" value="ECO:0007669"/>
    <property type="project" value="InterPro"/>
</dbReference>
<dbReference type="OrthoDB" id="2392258at2759"/>
<feature type="transmembrane region" description="Helical" evidence="1">
    <location>
        <begin position="40"/>
        <end position="59"/>
    </location>
</feature>
<dbReference type="GO" id="GO:0036376">
    <property type="term" value="P:sodium ion export across plasma membrane"/>
    <property type="evidence" value="ECO:0007669"/>
    <property type="project" value="InterPro"/>
</dbReference>
<proteinExistence type="predicted"/>
<dbReference type="AlphaFoldDB" id="A0A9N9J8H6"/>
<reference evidence="2" key="1">
    <citation type="submission" date="2021-06" db="EMBL/GenBank/DDBJ databases">
        <authorList>
            <person name="Kallberg Y."/>
            <person name="Tangrot J."/>
            <person name="Rosling A."/>
        </authorList>
    </citation>
    <scope>NUCLEOTIDE SEQUENCE</scope>
    <source>
        <strain evidence="2">CL551</strain>
    </source>
</reference>
<organism evidence="2 3">
    <name type="scientific">Acaulospora morrowiae</name>
    <dbReference type="NCBI Taxonomy" id="94023"/>
    <lineage>
        <taxon>Eukaryota</taxon>
        <taxon>Fungi</taxon>
        <taxon>Fungi incertae sedis</taxon>
        <taxon>Mucoromycota</taxon>
        <taxon>Glomeromycotina</taxon>
        <taxon>Glomeromycetes</taxon>
        <taxon>Diversisporales</taxon>
        <taxon>Acaulosporaceae</taxon>
        <taxon>Acaulospora</taxon>
    </lineage>
</organism>
<gene>
    <name evidence="2" type="ORF">AMORRO_LOCUS16366</name>
</gene>
<name>A0A9N9J8H6_9GLOM</name>
<dbReference type="PANTHER" id="PTHR31382">
    <property type="entry name" value="NA(+)/H(+) ANTIPORTER"/>
    <property type="match status" value="1"/>
</dbReference>
<keyword evidence="1" id="KW-0812">Transmembrane</keyword>
<protein>
    <submittedName>
        <fullName evidence="2">10876_t:CDS:1</fullName>
    </submittedName>
</protein>
<dbReference type="Proteomes" id="UP000789342">
    <property type="component" value="Unassembled WGS sequence"/>
</dbReference>
<sequence>LFAGWFGPIGVGAVFYGELTKEALEKYDAHSVAQEVIKPVVFFLVFSSIVVHGISIPLMKIGKRVNTMSRTTSLNFPTQSISLNTIKLDGITLRKTNTSSAERVDVFKDIAESNNSSSSTPTVRVPPTEQIVVNTDNLPQDQNNNVSDTNDNVIIKFSQEAAKLSYEHDDIIEERNIEDEKTCVITNPP</sequence>
<dbReference type="GO" id="GO:0042391">
    <property type="term" value="P:regulation of membrane potential"/>
    <property type="evidence" value="ECO:0007669"/>
    <property type="project" value="InterPro"/>
</dbReference>
<evidence type="ECO:0000313" key="2">
    <source>
        <dbReference type="EMBL" id="CAG8767291.1"/>
    </source>
</evidence>
<keyword evidence="3" id="KW-1185">Reference proteome</keyword>
<dbReference type="GO" id="GO:0015385">
    <property type="term" value="F:sodium:proton antiporter activity"/>
    <property type="evidence" value="ECO:0007669"/>
    <property type="project" value="InterPro"/>
</dbReference>
<keyword evidence="1" id="KW-0472">Membrane</keyword>